<feature type="transmembrane region" description="Helical" evidence="2">
    <location>
        <begin position="162"/>
        <end position="182"/>
    </location>
</feature>
<proteinExistence type="predicted"/>
<dbReference type="AlphaFoldDB" id="A0A345PDC2"/>
<evidence type="ECO:0000313" key="3">
    <source>
        <dbReference type="EMBL" id="AXI08002.1"/>
    </source>
</evidence>
<evidence type="ECO:0008006" key="5">
    <source>
        <dbReference type="Google" id="ProtNLM"/>
    </source>
</evidence>
<sequence length="252" mass="27107">MLCPSCKQETEPGKFCTVCGASLVIEETAATADSQTANVVSQPEQPKKSNQSQTNEFTEKVAAEAKTFWSFVLNILKKPSSAQNITANQWISGLITLIIFSLLIALGSFIAANSYFSSSFWNSFIQPFIQFIVLFAAIAAITFAGAKITAQPLSFQDIVAKFGAYSIPFLGLVIIGAILAMLNIPFSGTLITLSLIGPILIVPTFILMELPTVGFDRIYVLIGVYIVGLILASFLVQSIASIFMGDILGGIW</sequence>
<reference evidence="4" key="1">
    <citation type="submission" date="2017-11" db="EMBL/GenBank/DDBJ databases">
        <authorList>
            <person name="Zhu W."/>
        </authorList>
    </citation>
    <scope>NUCLEOTIDE SEQUENCE [LARGE SCALE GENOMIC DNA]</scope>
    <source>
        <strain evidence="4">160</strain>
    </source>
</reference>
<feature type="transmembrane region" description="Helical" evidence="2">
    <location>
        <begin position="90"/>
        <end position="116"/>
    </location>
</feature>
<feature type="transmembrane region" description="Helical" evidence="2">
    <location>
        <begin position="188"/>
        <end position="207"/>
    </location>
</feature>
<evidence type="ECO:0000256" key="2">
    <source>
        <dbReference type="SAM" id="Phobius"/>
    </source>
</evidence>
<keyword evidence="2" id="KW-1133">Transmembrane helix</keyword>
<keyword evidence="4" id="KW-1185">Reference proteome</keyword>
<keyword evidence="2" id="KW-0472">Membrane</keyword>
<dbReference type="OrthoDB" id="2448863at2"/>
<feature type="transmembrane region" description="Helical" evidence="2">
    <location>
        <begin position="128"/>
        <end position="150"/>
    </location>
</feature>
<evidence type="ECO:0000313" key="4">
    <source>
        <dbReference type="Proteomes" id="UP000253908"/>
    </source>
</evidence>
<name>A0A345PDC2_9BACI</name>
<accession>A0A345PDC2</accession>
<dbReference type="EMBL" id="CP024848">
    <property type="protein sequence ID" value="AXI08002.1"/>
    <property type="molecule type" value="Genomic_DNA"/>
</dbReference>
<organism evidence="3 4">
    <name type="scientific">Oceanobacillus zhaokaii</name>
    <dbReference type="NCBI Taxonomy" id="2052660"/>
    <lineage>
        <taxon>Bacteria</taxon>
        <taxon>Bacillati</taxon>
        <taxon>Bacillota</taxon>
        <taxon>Bacilli</taxon>
        <taxon>Bacillales</taxon>
        <taxon>Bacillaceae</taxon>
        <taxon>Oceanobacillus</taxon>
    </lineage>
</organism>
<keyword evidence="2" id="KW-0812">Transmembrane</keyword>
<evidence type="ECO:0000256" key="1">
    <source>
        <dbReference type="SAM" id="MobiDB-lite"/>
    </source>
</evidence>
<dbReference type="Proteomes" id="UP000253908">
    <property type="component" value="Chromosome"/>
</dbReference>
<dbReference type="RefSeq" id="WP_114915295.1">
    <property type="nucleotide sequence ID" value="NZ_CP024848.1"/>
</dbReference>
<protein>
    <recommendedName>
        <fullName evidence="5">Zinc ribbon domain-containing protein</fullName>
    </recommendedName>
</protein>
<feature type="transmembrane region" description="Helical" evidence="2">
    <location>
        <begin position="219"/>
        <end position="244"/>
    </location>
</feature>
<feature type="region of interest" description="Disordered" evidence="1">
    <location>
        <begin position="35"/>
        <end position="56"/>
    </location>
</feature>
<dbReference type="KEGG" id="ocn:CUC15_02955"/>
<gene>
    <name evidence="3" type="ORF">CUC15_02955</name>
</gene>